<dbReference type="GO" id="GO:0003682">
    <property type="term" value="F:chromatin binding"/>
    <property type="evidence" value="ECO:0007669"/>
    <property type="project" value="TreeGrafter"/>
</dbReference>
<gene>
    <name evidence="7" type="primary">SWD2</name>
    <name evidence="7" type="ORF">C6P40_003530</name>
</gene>
<evidence type="ECO:0000313" key="8">
    <source>
        <dbReference type="Proteomes" id="UP000697127"/>
    </source>
</evidence>
<dbReference type="SMART" id="SM00320">
    <property type="entry name" value="WD40"/>
    <property type="match status" value="3"/>
</dbReference>
<dbReference type="PANTHER" id="PTHR19861">
    <property type="entry name" value="WD40 REPEAT PROTEIN SWD2"/>
    <property type="match status" value="1"/>
</dbReference>
<protein>
    <submittedName>
        <fullName evidence="7">Member of Set1p complex, histone methyl transferase</fullName>
    </submittedName>
</protein>
<dbReference type="PROSITE" id="PS50082">
    <property type="entry name" value="WD_REPEATS_2"/>
    <property type="match status" value="1"/>
</dbReference>
<keyword evidence="7" id="KW-0808">Transferase</keyword>
<evidence type="ECO:0000256" key="6">
    <source>
        <dbReference type="PROSITE-ProRule" id="PRU00221"/>
    </source>
</evidence>
<keyword evidence="3 6" id="KW-0853">WD repeat</keyword>
<comment type="similarity">
    <text evidence="2">Belongs to the WD repeat SWD2 family.</text>
</comment>
<evidence type="ECO:0000256" key="3">
    <source>
        <dbReference type="ARBA" id="ARBA00022574"/>
    </source>
</evidence>
<dbReference type="SUPFAM" id="SSF50978">
    <property type="entry name" value="WD40 repeat-like"/>
    <property type="match status" value="1"/>
</dbReference>
<dbReference type="PANTHER" id="PTHR19861:SF0">
    <property type="entry name" value="WD REPEAT-CONTAINING PROTEIN 82"/>
    <property type="match status" value="1"/>
</dbReference>
<dbReference type="GO" id="GO:0016740">
    <property type="term" value="F:transferase activity"/>
    <property type="evidence" value="ECO:0007669"/>
    <property type="project" value="UniProtKB-KW"/>
</dbReference>
<dbReference type="AlphaFoldDB" id="A0A9P6WNH1"/>
<name>A0A9P6WNH1_9ASCO</name>
<evidence type="ECO:0000313" key="7">
    <source>
        <dbReference type="EMBL" id="KAG0690220.1"/>
    </source>
</evidence>
<dbReference type="InterPro" id="IPR015943">
    <property type="entry name" value="WD40/YVTN_repeat-like_dom_sf"/>
</dbReference>
<dbReference type="Pfam" id="PF00400">
    <property type="entry name" value="WD40"/>
    <property type="match status" value="2"/>
</dbReference>
<accession>A0A9P6WNH1</accession>
<feature type="repeat" description="WD" evidence="6">
    <location>
        <begin position="159"/>
        <end position="195"/>
    </location>
</feature>
<keyword evidence="4" id="KW-0677">Repeat</keyword>
<comment type="caution">
    <text evidence="7">The sequence shown here is derived from an EMBL/GenBank/DDBJ whole genome shotgun (WGS) entry which is preliminary data.</text>
</comment>
<comment type="subcellular location">
    <subcellularLocation>
        <location evidence="1">Nucleus</location>
    </subcellularLocation>
</comment>
<proteinExistence type="inferred from homology"/>
<dbReference type="EMBL" id="PUHW01000040">
    <property type="protein sequence ID" value="KAG0690220.1"/>
    <property type="molecule type" value="Genomic_DNA"/>
</dbReference>
<evidence type="ECO:0000256" key="4">
    <source>
        <dbReference type="ARBA" id="ARBA00022737"/>
    </source>
</evidence>
<evidence type="ECO:0000256" key="5">
    <source>
        <dbReference type="ARBA" id="ARBA00023242"/>
    </source>
</evidence>
<keyword evidence="8" id="KW-1185">Reference proteome</keyword>
<sequence>MGESDQNGNEQYSVALSSAITSLPSINTPLTTTQIKSLHPVKLFTLSNSNAGSGVSTPSSTSLFVPYTSIEHTPQGNYFITTSPDGSLQLYDALRARSYKTIYSKKYGCANAMFTLRTATQSTPSSCVISSTISVSKDNISNNSLRFLDLNTNSFIRYFQGHTKQITSIVSSPSSTFGLDSFYSSSMDGTVRVWDSRLEKCFACLAGMGYNPVISIERSGTIMAIWNSSKSTIFLVPVSSFPTGIIGEIKIESTSNTHRFEKMVWADKGLIIMDAPGYDKIVVDTFKMKVVGILTGVTPFIISNDSDDVTRNGSTDVSPDGLWCISGSGDGSILAWDLSTLFNSPTFQKLTPVRIRDENLIDKKLVPRILAVNPKLGCIVTADTEIVMSIYDIK</sequence>
<dbReference type="GO" id="GO:0016070">
    <property type="term" value="P:RNA metabolic process"/>
    <property type="evidence" value="ECO:0007669"/>
    <property type="project" value="UniProtKB-ARBA"/>
</dbReference>
<dbReference type="InterPro" id="IPR037867">
    <property type="entry name" value="Swd2/WDR82"/>
</dbReference>
<dbReference type="OrthoDB" id="27537at2759"/>
<dbReference type="InterPro" id="IPR001680">
    <property type="entry name" value="WD40_rpt"/>
</dbReference>
<dbReference type="PROSITE" id="PS50294">
    <property type="entry name" value="WD_REPEATS_REGION"/>
    <property type="match status" value="1"/>
</dbReference>
<dbReference type="Gene3D" id="2.130.10.10">
    <property type="entry name" value="YVTN repeat-like/Quinoprotein amine dehydrogenase"/>
    <property type="match status" value="1"/>
</dbReference>
<dbReference type="InterPro" id="IPR036322">
    <property type="entry name" value="WD40_repeat_dom_sf"/>
</dbReference>
<organism evidence="7 8">
    <name type="scientific">Pichia californica</name>
    <dbReference type="NCBI Taxonomy" id="460514"/>
    <lineage>
        <taxon>Eukaryota</taxon>
        <taxon>Fungi</taxon>
        <taxon>Dikarya</taxon>
        <taxon>Ascomycota</taxon>
        <taxon>Saccharomycotina</taxon>
        <taxon>Pichiomycetes</taxon>
        <taxon>Pichiales</taxon>
        <taxon>Pichiaceae</taxon>
        <taxon>Pichia</taxon>
    </lineage>
</organism>
<keyword evidence="5" id="KW-0539">Nucleus</keyword>
<dbReference type="GO" id="GO:0048188">
    <property type="term" value="C:Set1C/COMPASS complex"/>
    <property type="evidence" value="ECO:0007669"/>
    <property type="project" value="TreeGrafter"/>
</dbReference>
<reference evidence="7" key="1">
    <citation type="submission" date="2020-11" db="EMBL/GenBank/DDBJ databases">
        <title>Kefir isolates.</title>
        <authorList>
            <person name="Marcisauskas S."/>
            <person name="Kim Y."/>
            <person name="Blasche S."/>
        </authorList>
    </citation>
    <scope>NUCLEOTIDE SEQUENCE</scope>
    <source>
        <strain evidence="7">Olga-1</strain>
    </source>
</reference>
<dbReference type="Proteomes" id="UP000697127">
    <property type="component" value="Unassembled WGS sequence"/>
</dbReference>
<evidence type="ECO:0000256" key="1">
    <source>
        <dbReference type="ARBA" id="ARBA00004123"/>
    </source>
</evidence>
<evidence type="ECO:0000256" key="2">
    <source>
        <dbReference type="ARBA" id="ARBA00005616"/>
    </source>
</evidence>